<dbReference type="PANTHER" id="PTHR30632">
    <property type="entry name" value="MOLYBDATE-BINDING PERIPLASMIC PROTEIN"/>
    <property type="match status" value="1"/>
</dbReference>
<dbReference type="InterPro" id="IPR050682">
    <property type="entry name" value="ModA/WtpA"/>
</dbReference>
<dbReference type="Pfam" id="PF13531">
    <property type="entry name" value="SBP_bac_11"/>
    <property type="match status" value="1"/>
</dbReference>
<dbReference type="Proteomes" id="UP000037822">
    <property type="component" value="Unassembled WGS sequence"/>
</dbReference>
<evidence type="ECO:0000313" key="2">
    <source>
        <dbReference type="Proteomes" id="UP000037822"/>
    </source>
</evidence>
<reference evidence="1 2" key="1">
    <citation type="submission" date="2015-07" db="EMBL/GenBank/DDBJ databases">
        <title>Whole genome sequencing of Bosea vaviloviae isolated from cave pool.</title>
        <authorList>
            <person name="Tan N.E.H."/>
            <person name="Lee Y.P."/>
            <person name="Gan H.M."/>
            <person name="Barton H."/>
            <person name="Savka M.A."/>
        </authorList>
    </citation>
    <scope>NUCLEOTIDE SEQUENCE [LARGE SCALE GENOMIC DNA]</scope>
    <source>
        <strain evidence="1 2">SD260</strain>
    </source>
</reference>
<dbReference type="PANTHER" id="PTHR30632:SF11">
    <property type="entry name" value="BLR4797 PROTEIN"/>
    <property type="match status" value="1"/>
</dbReference>
<dbReference type="Gene3D" id="3.40.190.10">
    <property type="entry name" value="Periplasmic binding protein-like II"/>
    <property type="match status" value="2"/>
</dbReference>
<gene>
    <name evidence="1" type="ORF">AE618_02205</name>
</gene>
<sequence>MPNISLLSGGAAQALVKALEPAFAAASGYGIDGTFGAVGAMRAKLAAGPAPDVVILTAAIIAELAESGVILRDSVADLGDVATAVAIRAGDPMPSVGSAASLREALLAADAIYFPDPKLATAGVHFASVIEKLGIAAAIAPLLRTFPNGMTAMATLSEAAEARPIGCTQMTEIIALTGVSLVDALPEGLDLSTRYTAGVIALSANEANARDLVRLVTSEASQDARRRAGFV</sequence>
<dbReference type="OrthoDB" id="7255945at2"/>
<name>A0A0N0MCX7_9HYPH</name>
<organism evidence="1 2">
    <name type="scientific">Bosea vaviloviae</name>
    <dbReference type="NCBI Taxonomy" id="1526658"/>
    <lineage>
        <taxon>Bacteria</taxon>
        <taxon>Pseudomonadati</taxon>
        <taxon>Pseudomonadota</taxon>
        <taxon>Alphaproteobacteria</taxon>
        <taxon>Hyphomicrobiales</taxon>
        <taxon>Boseaceae</taxon>
        <taxon>Bosea</taxon>
    </lineage>
</organism>
<comment type="caution">
    <text evidence="1">The sequence shown here is derived from an EMBL/GenBank/DDBJ whole genome shotgun (WGS) entry which is preliminary data.</text>
</comment>
<dbReference type="GO" id="GO:0015689">
    <property type="term" value="P:molybdate ion transport"/>
    <property type="evidence" value="ECO:0007669"/>
    <property type="project" value="TreeGrafter"/>
</dbReference>
<dbReference type="GO" id="GO:0030973">
    <property type="term" value="F:molybdate ion binding"/>
    <property type="evidence" value="ECO:0007669"/>
    <property type="project" value="TreeGrafter"/>
</dbReference>
<dbReference type="EMBL" id="LGSZ01000013">
    <property type="protein sequence ID" value="KPH82734.1"/>
    <property type="molecule type" value="Genomic_DNA"/>
</dbReference>
<dbReference type="SUPFAM" id="SSF53850">
    <property type="entry name" value="Periplasmic binding protein-like II"/>
    <property type="match status" value="1"/>
</dbReference>
<dbReference type="AlphaFoldDB" id="A0A0N0MCX7"/>
<keyword evidence="2" id="KW-1185">Reference proteome</keyword>
<dbReference type="PATRIC" id="fig|1526658.3.peg.3499"/>
<dbReference type="RefSeq" id="WP_054207428.1">
    <property type="nucleotide sequence ID" value="NZ_LGSZ01000013.1"/>
</dbReference>
<accession>A0A0N0MCX7</accession>
<protein>
    <submittedName>
        <fullName evidence="1">Molybdate ABC transporter substrate-binding protein</fullName>
    </submittedName>
</protein>
<evidence type="ECO:0000313" key="1">
    <source>
        <dbReference type="EMBL" id="KPH82734.1"/>
    </source>
</evidence>
<proteinExistence type="predicted"/>